<evidence type="ECO:0000313" key="2">
    <source>
        <dbReference type="Proteomes" id="UP000828924"/>
    </source>
</evidence>
<keyword evidence="2" id="KW-1185">Reference proteome</keyword>
<organism evidence="1 2">
    <name type="scientific">Streptomyces formicae</name>
    <dbReference type="NCBI Taxonomy" id="1616117"/>
    <lineage>
        <taxon>Bacteria</taxon>
        <taxon>Bacillati</taxon>
        <taxon>Actinomycetota</taxon>
        <taxon>Actinomycetes</taxon>
        <taxon>Kitasatosporales</taxon>
        <taxon>Streptomycetaceae</taxon>
        <taxon>Streptomyces</taxon>
    </lineage>
</organism>
<protein>
    <recommendedName>
        <fullName evidence="3">XRE family transcriptional regulator</fullName>
    </recommendedName>
</protein>
<dbReference type="EMBL" id="CP071872">
    <property type="protein sequence ID" value="UNM16580.1"/>
    <property type="molecule type" value="Genomic_DNA"/>
</dbReference>
<proteinExistence type="predicted"/>
<name>A0ABY3X193_9ACTN</name>
<sequence length="331" mass="35688">MAARRAMDFAMGAERELVGEDTVGFLGDEVARLAAAYPRVPLSEIWGDLAQSQDEAFRLLESGRTRPSQSRDLLFMAGALSFMMAKGSHDIGDPKAAMMQARTASFCARQAEHTGLTALVDGLKSLISYWANRPDDALHYAQQGAATAAVLQGTVTPWLYGLQARAAALLGQEETVHTANQQARALRERIVPDELDALGGIFTYPEIKQRYYTVEAAVLLGHGDARVASAAEDAVQGFSDPSDPDWAFGDQAGAQCNLALVRLYGDDLDGAAEAVRPVLDLAPSHRNNGIVVSTDRVRAALTRGPVRDAVVARDLRAEIEMYQPARPALPR</sequence>
<accession>A0ABY3X193</accession>
<dbReference type="Proteomes" id="UP000828924">
    <property type="component" value="Chromosome"/>
</dbReference>
<reference evidence="1 2" key="1">
    <citation type="submission" date="2021-03" db="EMBL/GenBank/DDBJ databases">
        <title>Complete genome of Streptomyces formicae strain 1H-GS9 (DSM 100524).</title>
        <authorList>
            <person name="Atanasov K.E."/>
            <person name="Altabella T."/>
            <person name="Ferrer A."/>
        </authorList>
    </citation>
    <scope>NUCLEOTIDE SEQUENCE [LARGE SCALE GENOMIC DNA]</scope>
    <source>
        <strain evidence="1 2">1H-GS9</strain>
    </source>
</reference>
<evidence type="ECO:0000313" key="1">
    <source>
        <dbReference type="EMBL" id="UNM16580.1"/>
    </source>
</evidence>
<evidence type="ECO:0008006" key="3">
    <source>
        <dbReference type="Google" id="ProtNLM"/>
    </source>
</evidence>
<gene>
    <name evidence="1" type="ORF">J4032_18010</name>
</gene>